<dbReference type="EMBL" id="LAZR01019188">
    <property type="protein sequence ID" value="KKL93435.1"/>
    <property type="molecule type" value="Genomic_DNA"/>
</dbReference>
<sequence length="86" mass="9942">MEELKEVKLEEILKRMTGFDIPFEEISVKESLVEDIRLNGIKVPLKFLVRPDGHLRIIRGVHRLVAATRLKLETIPAIIINENKEV</sequence>
<dbReference type="AlphaFoldDB" id="A0A0F9IHZ8"/>
<dbReference type="InterPro" id="IPR003115">
    <property type="entry name" value="ParB_N"/>
</dbReference>
<evidence type="ECO:0000259" key="1">
    <source>
        <dbReference type="Pfam" id="PF02195"/>
    </source>
</evidence>
<gene>
    <name evidence="2" type="ORF">LCGC14_1874730</name>
</gene>
<organism evidence="2">
    <name type="scientific">marine sediment metagenome</name>
    <dbReference type="NCBI Taxonomy" id="412755"/>
    <lineage>
        <taxon>unclassified sequences</taxon>
        <taxon>metagenomes</taxon>
        <taxon>ecological metagenomes</taxon>
    </lineage>
</organism>
<evidence type="ECO:0000313" key="2">
    <source>
        <dbReference type="EMBL" id="KKL93435.1"/>
    </source>
</evidence>
<accession>A0A0F9IHZ8</accession>
<reference evidence="2" key="1">
    <citation type="journal article" date="2015" name="Nature">
        <title>Complex archaea that bridge the gap between prokaryotes and eukaryotes.</title>
        <authorList>
            <person name="Spang A."/>
            <person name="Saw J.H."/>
            <person name="Jorgensen S.L."/>
            <person name="Zaremba-Niedzwiedzka K."/>
            <person name="Martijn J."/>
            <person name="Lind A.E."/>
            <person name="van Eijk R."/>
            <person name="Schleper C."/>
            <person name="Guy L."/>
            <person name="Ettema T.J."/>
        </authorList>
    </citation>
    <scope>NUCLEOTIDE SEQUENCE</scope>
</reference>
<dbReference type="Pfam" id="PF02195">
    <property type="entry name" value="ParB_N"/>
    <property type="match status" value="1"/>
</dbReference>
<proteinExistence type="predicted"/>
<feature type="domain" description="ParB-like N-terminal" evidence="1">
    <location>
        <begin position="2"/>
        <end position="81"/>
    </location>
</feature>
<protein>
    <recommendedName>
        <fullName evidence="1">ParB-like N-terminal domain-containing protein</fullName>
    </recommendedName>
</protein>
<name>A0A0F9IHZ8_9ZZZZ</name>
<comment type="caution">
    <text evidence="2">The sequence shown here is derived from an EMBL/GenBank/DDBJ whole genome shotgun (WGS) entry which is preliminary data.</text>
</comment>
<dbReference type="InterPro" id="IPR036086">
    <property type="entry name" value="ParB/Sulfiredoxin_sf"/>
</dbReference>
<dbReference type="Gene3D" id="3.90.1530.10">
    <property type="entry name" value="Conserved hypothetical protein from pyrococcus furiosus pfu- 392566-001, ParB domain"/>
    <property type="match status" value="1"/>
</dbReference>
<dbReference type="SUPFAM" id="SSF110849">
    <property type="entry name" value="ParB/Sulfiredoxin"/>
    <property type="match status" value="1"/>
</dbReference>